<gene>
    <name evidence="1" type="ORF">B0J11DRAFT_437329</name>
</gene>
<dbReference type="OrthoDB" id="3796310at2759"/>
<evidence type="ECO:0000313" key="2">
    <source>
        <dbReference type="Proteomes" id="UP000700596"/>
    </source>
</evidence>
<accession>A0A9P9IKK5</accession>
<evidence type="ECO:0000313" key="1">
    <source>
        <dbReference type="EMBL" id="KAH7122779.1"/>
    </source>
</evidence>
<keyword evidence="2" id="KW-1185">Reference proteome</keyword>
<dbReference type="EMBL" id="JAGMWT010000009">
    <property type="protein sequence ID" value="KAH7122779.1"/>
    <property type="molecule type" value="Genomic_DNA"/>
</dbReference>
<dbReference type="AlphaFoldDB" id="A0A9P9IKK5"/>
<dbReference type="Proteomes" id="UP000700596">
    <property type="component" value="Unassembled WGS sequence"/>
</dbReference>
<name>A0A9P9IKK5_9PLEO</name>
<comment type="caution">
    <text evidence="1">The sequence shown here is derived from an EMBL/GenBank/DDBJ whole genome shotgun (WGS) entry which is preliminary data.</text>
</comment>
<protein>
    <submittedName>
        <fullName evidence="1">Uncharacterized protein</fullName>
    </submittedName>
</protein>
<reference evidence="1" key="1">
    <citation type="journal article" date="2021" name="Nat. Commun.">
        <title>Genetic determinants of endophytism in the Arabidopsis root mycobiome.</title>
        <authorList>
            <person name="Mesny F."/>
            <person name="Miyauchi S."/>
            <person name="Thiergart T."/>
            <person name="Pickel B."/>
            <person name="Atanasova L."/>
            <person name="Karlsson M."/>
            <person name="Huettel B."/>
            <person name="Barry K.W."/>
            <person name="Haridas S."/>
            <person name="Chen C."/>
            <person name="Bauer D."/>
            <person name="Andreopoulos W."/>
            <person name="Pangilinan J."/>
            <person name="LaButti K."/>
            <person name="Riley R."/>
            <person name="Lipzen A."/>
            <person name="Clum A."/>
            <person name="Drula E."/>
            <person name="Henrissat B."/>
            <person name="Kohler A."/>
            <person name="Grigoriev I.V."/>
            <person name="Martin F.M."/>
            <person name="Hacquard S."/>
        </authorList>
    </citation>
    <scope>NUCLEOTIDE SEQUENCE</scope>
    <source>
        <strain evidence="1">MPI-CAGE-CH-0243</strain>
    </source>
</reference>
<organism evidence="1 2">
    <name type="scientific">Dendryphion nanum</name>
    <dbReference type="NCBI Taxonomy" id="256645"/>
    <lineage>
        <taxon>Eukaryota</taxon>
        <taxon>Fungi</taxon>
        <taxon>Dikarya</taxon>
        <taxon>Ascomycota</taxon>
        <taxon>Pezizomycotina</taxon>
        <taxon>Dothideomycetes</taxon>
        <taxon>Pleosporomycetidae</taxon>
        <taxon>Pleosporales</taxon>
        <taxon>Torulaceae</taxon>
        <taxon>Dendryphion</taxon>
    </lineage>
</organism>
<sequence>MDQPPPPYSEADSSRVFVPAPRRRILEQFGRYIIELMAFTFDADFTTLNNALGQSPNSISASHSILDDDEKAELLRLALISKDLYKRLGETRWDNSQESDREALAENIVKPALLLRLCEGYIMDILSAYANHRCDKTKRNETTISRETPRPVWIVGFWMLDLVVFGRHLRAHEHIIAAVCAGRKPLYMALDDAMKPFFRKEYGKEKDWCKPFTHWPTGYQTWNNLGEDLVPLRYRGIIEAHGIRLREEAAREKGRYDASRDTFAT</sequence>
<proteinExistence type="predicted"/>